<gene>
    <name evidence="1" type="ORF">V8J38_10285</name>
</gene>
<keyword evidence="2" id="KW-1185">Reference proteome</keyword>
<dbReference type="Proteomes" id="UP001363460">
    <property type="component" value="Chromosome"/>
</dbReference>
<proteinExistence type="predicted"/>
<reference evidence="1 2" key="1">
    <citation type="submission" date="2024-02" db="EMBL/GenBank/DDBJ databases">
        <title>Distribution and functional of Brevundimonas-related endobacteria within Verticillium dahliae.</title>
        <authorList>
            <person name="Zeng H."/>
        </authorList>
    </citation>
    <scope>NUCLEOTIDE SEQUENCE [LARGE SCALE GENOMIC DNA]</scope>
    <source>
        <strain evidence="1 2">TRM 44200</strain>
    </source>
</reference>
<accession>A0ABZ2IDF1</accession>
<dbReference type="RefSeq" id="WP_291782080.1">
    <property type="nucleotide sequence ID" value="NZ_CP146369.1"/>
</dbReference>
<evidence type="ECO:0000313" key="1">
    <source>
        <dbReference type="EMBL" id="WWT53646.1"/>
    </source>
</evidence>
<name>A0ABZ2IDF1_9CAUL</name>
<protein>
    <submittedName>
        <fullName evidence="1">Uncharacterized protein</fullName>
    </submittedName>
</protein>
<organism evidence="1 2">
    <name type="scientific">Brevundimonas olei</name>
    <dbReference type="NCBI Taxonomy" id="657642"/>
    <lineage>
        <taxon>Bacteria</taxon>
        <taxon>Pseudomonadati</taxon>
        <taxon>Pseudomonadota</taxon>
        <taxon>Alphaproteobacteria</taxon>
        <taxon>Caulobacterales</taxon>
        <taxon>Caulobacteraceae</taxon>
        <taxon>Brevundimonas</taxon>
    </lineage>
</organism>
<evidence type="ECO:0000313" key="2">
    <source>
        <dbReference type="Proteomes" id="UP001363460"/>
    </source>
</evidence>
<dbReference type="EMBL" id="CP146369">
    <property type="protein sequence ID" value="WWT53646.1"/>
    <property type="molecule type" value="Genomic_DNA"/>
</dbReference>
<sequence length="73" mass="7910">MHHDSGIGKKSFANFAAAPFNTQMQKTGSFHPVVFRSEQPWLGEQRARAFAEITPEPTAGEAAQACVRPAQPA</sequence>